<keyword evidence="7" id="KW-1185">Reference proteome</keyword>
<dbReference type="AlphaFoldDB" id="A0A0C3AR44"/>
<dbReference type="EMBL" id="KN824373">
    <property type="protein sequence ID" value="KIM21731.1"/>
    <property type="molecule type" value="Genomic_DNA"/>
</dbReference>
<reference evidence="7" key="2">
    <citation type="submission" date="2015-01" db="EMBL/GenBank/DDBJ databases">
        <title>Evolutionary Origins and Diversification of the Mycorrhizal Mutualists.</title>
        <authorList>
            <consortium name="DOE Joint Genome Institute"/>
            <consortium name="Mycorrhizal Genomics Consortium"/>
            <person name="Kohler A."/>
            <person name="Kuo A."/>
            <person name="Nagy L.G."/>
            <person name="Floudas D."/>
            <person name="Copeland A."/>
            <person name="Barry K.W."/>
            <person name="Cichocki N."/>
            <person name="Veneault-Fourrey C."/>
            <person name="LaButti K."/>
            <person name="Lindquist E.A."/>
            <person name="Lipzen A."/>
            <person name="Lundell T."/>
            <person name="Morin E."/>
            <person name="Murat C."/>
            <person name="Riley R."/>
            <person name="Ohm R."/>
            <person name="Sun H."/>
            <person name="Tunlid A."/>
            <person name="Henrissat B."/>
            <person name="Grigoriev I.V."/>
            <person name="Hibbett D.S."/>
            <person name="Martin F."/>
        </authorList>
    </citation>
    <scope>NUCLEOTIDE SEQUENCE [LARGE SCALE GENOMIC DNA]</scope>
    <source>
        <strain evidence="7">MAFF 305830</strain>
    </source>
</reference>
<sequence length="445" mass="49419">MQEKGDVHNLKEQLKTIYQQAQKMYESPAVGHPDLEPVQPSPTPMDSSGIPPDSEEPREPEHDDEEYLEEKADDSFDPEKTQETTPAKSQAQTVPFRFDISGINLPVFNLQTPTVPLPSSLSPEPSQVVVIKDEPQSPIKLLRPSTTSKPNPVATTIKATGAPNSVTSKALKHSNQPQTIQLPLVPPSTLGKRKAPTEDDRTPRTDVRRPARVELQLQLMDGTILPESSLESTAKKRRGLDEDDDMDSPSVRPAAGKGKGTAKEVTGSRGRISEGPSGNTTLNSRYEINPARNGGLNYAYDEVVRKKQERRKLDAGTCADCIEYYKTVGPMPPRAQAPLWRSPTSSQEEGTTARAGCTCAKGKSRQRDGDEEDDDEADTSAHQKEISRHRHQFPAGKSPPGYWELGFPDTQRVSEIREAAERMYEEKERTMEKEARKSDGKYRRR</sequence>
<feature type="compositionally biased region" description="Basic and acidic residues" evidence="4">
    <location>
        <begin position="412"/>
        <end position="445"/>
    </location>
</feature>
<dbReference type="Proteomes" id="UP000054097">
    <property type="component" value="Unassembled WGS sequence"/>
</dbReference>
<comment type="subcellular location">
    <subcellularLocation>
        <location evidence="1">Nucleus</location>
    </subcellularLocation>
</comment>
<feature type="region of interest" description="Disordered" evidence="4">
    <location>
        <begin position="1"/>
        <end position="93"/>
    </location>
</feature>
<evidence type="ECO:0000256" key="3">
    <source>
        <dbReference type="ARBA" id="ARBA00023242"/>
    </source>
</evidence>
<name>A0A0C3AR44_SERVB</name>
<dbReference type="Pfam" id="PF08573">
    <property type="entry name" value="SAE2"/>
    <property type="match status" value="1"/>
</dbReference>
<dbReference type="GO" id="GO:0005634">
    <property type="term" value="C:nucleus"/>
    <property type="evidence" value="ECO:0007669"/>
    <property type="project" value="UniProtKB-SubCell"/>
</dbReference>
<dbReference type="OrthoDB" id="5801062at2759"/>
<feature type="compositionally biased region" description="Polar residues" evidence="4">
    <location>
        <begin position="167"/>
        <end position="181"/>
    </location>
</feature>
<dbReference type="InterPro" id="IPR033316">
    <property type="entry name" value="RBBP8-like"/>
</dbReference>
<feature type="compositionally biased region" description="Acidic residues" evidence="4">
    <location>
        <begin position="369"/>
        <end position="378"/>
    </location>
</feature>
<dbReference type="PANTHER" id="PTHR15107">
    <property type="entry name" value="RETINOBLASTOMA BINDING PROTEIN 8"/>
    <property type="match status" value="1"/>
</dbReference>
<dbReference type="HOGENOM" id="CLU_615635_0_0_1"/>
<feature type="compositionally biased region" description="Polar residues" evidence="4">
    <location>
        <begin position="276"/>
        <end position="286"/>
    </location>
</feature>
<proteinExistence type="predicted"/>
<evidence type="ECO:0000313" key="7">
    <source>
        <dbReference type="Proteomes" id="UP000054097"/>
    </source>
</evidence>
<keyword evidence="2" id="KW-0227">DNA damage</keyword>
<dbReference type="InterPro" id="IPR013882">
    <property type="entry name" value="Ctp1_C"/>
</dbReference>
<feature type="region of interest" description="Disordered" evidence="4">
    <location>
        <begin position="328"/>
        <end position="445"/>
    </location>
</feature>
<dbReference type="GO" id="GO:0003684">
    <property type="term" value="F:damaged DNA binding"/>
    <property type="evidence" value="ECO:0007669"/>
    <property type="project" value="TreeGrafter"/>
</dbReference>
<reference evidence="6 7" key="1">
    <citation type="submission" date="2014-04" db="EMBL/GenBank/DDBJ databases">
        <authorList>
            <consortium name="DOE Joint Genome Institute"/>
            <person name="Kuo A."/>
            <person name="Zuccaro A."/>
            <person name="Kohler A."/>
            <person name="Nagy L.G."/>
            <person name="Floudas D."/>
            <person name="Copeland A."/>
            <person name="Barry K.W."/>
            <person name="Cichocki N."/>
            <person name="Veneault-Fourrey C."/>
            <person name="LaButti K."/>
            <person name="Lindquist E.A."/>
            <person name="Lipzen A."/>
            <person name="Lundell T."/>
            <person name="Morin E."/>
            <person name="Murat C."/>
            <person name="Sun H."/>
            <person name="Tunlid A."/>
            <person name="Henrissat B."/>
            <person name="Grigoriev I.V."/>
            <person name="Hibbett D.S."/>
            <person name="Martin F."/>
            <person name="Nordberg H.P."/>
            <person name="Cantor M.N."/>
            <person name="Hua S.X."/>
        </authorList>
    </citation>
    <scope>NUCLEOTIDE SEQUENCE [LARGE SCALE GENOMIC DNA]</scope>
    <source>
        <strain evidence="6 7">MAFF 305830</strain>
    </source>
</reference>
<feature type="domain" description="DNA endonuclease activator Ctp1 C-terminal" evidence="5">
    <location>
        <begin position="299"/>
        <end position="411"/>
    </location>
</feature>
<feature type="compositionally biased region" description="Basic and acidic residues" evidence="4">
    <location>
        <begin position="1"/>
        <end position="14"/>
    </location>
</feature>
<keyword evidence="3" id="KW-0539">Nucleus</keyword>
<evidence type="ECO:0000256" key="1">
    <source>
        <dbReference type="ARBA" id="ARBA00004123"/>
    </source>
</evidence>
<feature type="compositionally biased region" description="Basic and acidic residues" evidence="4">
    <location>
        <begin position="69"/>
        <end position="82"/>
    </location>
</feature>
<feature type="compositionally biased region" description="Basic and acidic residues" evidence="4">
    <location>
        <begin position="195"/>
        <end position="212"/>
    </location>
</feature>
<organism evidence="6 7">
    <name type="scientific">Serendipita vermifera MAFF 305830</name>
    <dbReference type="NCBI Taxonomy" id="933852"/>
    <lineage>
        <taxon>Eukaryota</taxon>
        <taxon>Fungi</taxon>
        <taxon>Dikarya</taxon>
        <taxon>Basidiomycota</taxon>
        <taxon>Agaricomycotina</taxon>
        <taxon>Agaricomycetes</taxon>
        <taxon>Sebacinales</taxon>
        <taxon>Serendipitaceae</taxon>
        <taxon>Serendipita</taxon>
    </lineage>
</organism>
<evidence type="ECO:0000259" key="5">
    <source>
        <dbReference type="Pfam" id="PF08573"/>
    </source>
</evidence>
<evidence type="ECO:0000313" key="6">
    <source>
        <dbReference type="EMBL" id="KIM21731.1"/>
    </source>
</evidence>
<feature type="region of interest" description="Disordered" evidence="4">
    <location>
        <begin position="167"/>
        <end position="298"/>
    </location>
</feature>
<dbReference type="STRING" id="933852.A0A0C3AR44"/>
<protein>
    <recommendedName>
        <fullName evidence="5">DNA endonuclease activator Ctp1 C-terminal domain-containing protein</fullName>
    </recommendedName>
</protein>
<evidence type="ECO:0000256" key="4">
    <source>
        <dbReference type="SAM" id="MobiDB-lite"/>
    </source>
</evidence>
<dbReference type="GO" id="GO:0010792">
    <property type="term" value="P:DNA double-strand break processing involved in repair via single-strand annealing"/>
    <property type="evidence" value="ECO:0007669"/>
    <property type="project" value="TreeGrafter"/>
</dbReference>
<accession>A0A0C3AR44</accession>
<evidence type="ECO:0000256" key="2">
    <source>
        <dbReference type="ARBA" id="ARBA00022763"/>
    </source>
</evidence>
<dbReference type="PANTHER" id="PTHR15107:SF0">
    <property type="entry name" value="DNA ENDONUCLEASE ACTIVATOR CTP1 C-TERMINAL DOMAIN-CONTAINING PROTEIN"/>
    <property type="match status" value="1"/>
</dbReference>
<gene>
    <name evidence="6" type="ORF">M408DRAFT_333275</name>
</gene>
<feature type="compositionally biased region" description="Polar residues" evidence="4">
    <location>
        <begin position="83"/>
        <end position="93"/>
    </location>
</feature>